<evidence type="ECO:0000256" key="7">
    <source>
        <dbReference type="SAM" id="SignalP"/>
    </source>
</evidence>
<evidence type="ECO:0000256" key="5">
    <source>
        <dbReference type="ARBA" id="ARBA00023136"/>
    </source>
</evidence>
<evidence type="ECO:0000256" key="1">
    <source>
        <dbReference type="ARBA" id="ARBA00004193"/>
    </source>
</evidence>
<dbReference type="AlphaFoldDB" id="A0A8J3YWV5"/>
<dbReference type="InterPro" id="IPR028082">
    <property type="entry name" value="Peripla_BP_I"/>
</dbReference>
<keyword evidence="4 7" id="KW-0732">Signal</keyword>
<feature type="chain" id="PRO_5035147646" evidence="7">
    <location>
        <begin position="25"/>
        <end position="355"/>
    </location>
</feature>
<dbReference type="Pfam" id="PF02608">
    <property type="entry name" value="Bmp"/>
    <property type="match status" value="1"/>
</dbReference>
<name>A0A8J3YWV5_9ACTN</name>
<dbReference type="InterPro" id="IPR003760">
    <property type="entry name" value="PnrA-like"/>
</dbReference>
<dbReference type="RefSeq" id="WP_203904549.1">
    <property type="nucleotide sequence ID" value="NZ_BOPF01000044.1"/>
</dbReference>
<dbReference type="GO" id="GO:0005886">
    <property type="term" value="C:plasma membrane"/>
    <property type="evidence" value="ECO:0007669"/>
    <property type="project" value="UniProtKB-SubCell"/>
</dbReference>
<evidence type="ECO:0000256" key="2">
    <source>
        <dbReference type="ARBA" id="ARBA00008610"/>
    </source>
</evidence>
<evidence type="ECO:0000313" key="10">
    <source>
        <dbReference type="Proteomes" id="UP000619260"/>
    </source>
</evidence>
<dbReference type="SUPFAM" id="SSF53822">
    <property type="entry name" value="Periplasmic binding protein-like I"/>
    <property type="match status" value="1"/>
</dbReference>
<reference evidence="9" key="1">
    <citation type="submission" date="2021-01" db="EMBL/GenBank/DDBJ databases">
        <title>Whole genome shotgun sequence of Virgisporangium aliadipatigenens NBRC 105644.</title>
        <authorList>
            <person name="Komaki H."/>
            <person name="Tamura T."/>
        </authorList>
    </citation>
    <scope>NUCLEOTIDE SEQUENCE</scope>
    <source>
        <strain evidence="9">NBRC 105644</strain>
    </source>
</reference>
<comment type="caution">
    <text evidence="9">The sequence shown here is derived from an EMBL/GenBank/DDBJ whole genome shotgun (WGS) entry which is preliminary data.</text>
</comment>
<dbReference type="PANTHER" id="PTHR34296:SF2">
    <property type="entry name" value="ABC TRANSPORTER GUANOSINE-BINDING PROTEIN NUPN"/>
    <property type="match status" value="1"/>
</dbReference>
<keyword evidence="6" id="KW-0449">Lipoprotein</keyword>
<feature type="domain" description="ABC transporter substrate-binding protein PnrA-like" evidence="8">
    <location>
        <begin position="46"/>
        <end position="350"/>
    </location>
</feature>
<proteinExistence type="inferred from homology"/>
<evidence type="ECO:0000259" key="8">
    <source>
        <dbReference type="Pfam" id="PF02608"/>
    </source>
</evidence>
<keyword evidence="5" id="KW-0472">Membrane</keyword>
<comment type="similarity">
    <text evidence="2">Belongs to the BMP lipoprotein family.</text>
</comment>
<sequence>MRQARGMQLLAVASAAVLLLGVSACGGGDDDSGTGDGKTKVKVGLAFDIGGRGDKSFNDAAAAGLDKAKQELDVEVKDLAANATESENDKYERLKLLCTSGYNPVIAVGFVYAGADPATGPVAKAAKECPDTKFAIIDSVVPGSNVASLVFAEEQGSFLVGAAAALKTTSGTVGFVGGCDTPLIKKFEAGFKAGAAAAKAGTKVLAQYISTPADKCSGFNDPAKGQTVAEGMYDQGADIVYQAAGGSGSGVFKAAKAKGKLAIGVDSDQYNTADAAVKDVIITSMLKRVDVAVYDFVKSVSNNTFAAGTLTFDLKKEGVGYSTSGGKVDDIKPKLDEYKQQIIDGKVTVPTAPTS</sequence>
<comment type="subcellular location">
    <subcellularLocation>
        <location evidence="1">Cell membrane</location>
        <topology evidence="1">Lipid-anchor</topology>
    </subcellularLocation>
</comment>
<dbReference type="Proteomes" id="UP000619260">
    <property type="component" value="Unassembled WGS sequence"/>
</dbReference>
<evidence type="ECO:0000256" key="3">
    <source>
        <dbReference type="ARBA" id="ARBA00022475"/>
    </source>
</evidence>
<dbReference type="EMBL" id="BOPF01000044">
    <property type="protein sequence ID" value="GIJ51143.1"/>
    <property type="molecule type" value="Genomic_DNA"/>
</dbReference>
<dbReference type="Gene3D" id="3.40.50.2300">
    <property type="match status" value="2"/>
</dbReference>
<dbReference type="PANTHER" id="PTHR34296">
    <property type="entry name" value="TRANSCRIPTIONAL ACTIVATOR PROTEIN MED"/>
    <property type="match status" value="1"/>
</dbReference>
<keyword evidence="10" id="KW-1185">Reference proteome</keyword>
<organism evidence="9 10">
    <name type="scientific">Virgisporangium aliadipatigenens</name>
    <dbReference type="NCBI Taxonomy" id="741659"/>
    <lineage>
        <taxon>Bacteria</taxon>
        <taxon>Bacillati</taxon>
        <taxon>Actinomycetota</taxon>
        <taxon>Actinomycetes</taxon>
        <taxon>Micromonosporales</taxon>
        <taxon>Micromonosporaceae</taxon>
        <taxon>Virgisporangium</taxon>
    </lineage>
</organism>
<dbReference type="InterPro" id="IPR050957">
    <property type="entry name" value="BMP_lipoprotein"/>
</dbReference>
<evidence type="ECO:0000256" key="4">
    <source>
        <dbReference type="ARBA" id="ARBA00022729"/>
    </source>
</evidence>
<feature type="signal peptide" evidence="7">
    <location>
        <begin position="1"/>
        <end position="24"/>
    </location>
</feature>
<evidence type="ECO:0000313" key="9">
    <source>
        <dbReference type="EMBL" id="GIJ51143.1"/>
    </source>
</evidence>
<gene>
    <name evidence="9" type="primary">bmpA_2</name>
    <name evidence="9" type="ORF">Val02_80290</name>
</gene>
<protein>
    <submittedName>
        <fullName evidence="9">BMP family ABC transporter substrate-binding protein</fullName>
    </submittedName>
</protein>
<accession>A0A8J3YWV5</accession>
<dbReference type="CDD" id="cd06354">
    <property type="entry name" value="PBP1_PrnA-like"/>
    <property type="match status" value="1"/>
</dbReference>
<dbReference type="PROSITE" id="PS51257">
    <property type="entry name" value="PROKAR_LIPOPROTEIN"/>
    <property type="match status" value="1"/>
</dbReference>
<keyword evidence="3" id="KW-1003">Cell membrane</keyword>
<evidence type="ECO:0000256" key="6">
    <source>
        <dbReference type="ARBA" id="ARBA00023288"/>
    </source>
</evidence>